<sequence>MPKQSPRREAQVRQQLAQEAARFMIEGGIRDFAMAKRKAAERLGLSQTRNLPTNREIEQARAEYLSIFQPESQPQRLRELREAAVGAMKMLGTFSPRLVGPVLAGTADDHSPIYLHLFSDTPEQVDFFLGDRGIPFEHDERRVRLEPEKQETFPMYRILADDIVVEMTVFPVKGQRQAPLSPVDGRPMRRANRHEVEALLQEERG</sequence>
<dbReference type="STRING" id="415747.SAMN03097708_02921"/>
<evidence type="ECO:0000313" key="2">
    <source>
        <dbReference type="Proteomes" id="UP000199648"/>
    </source>
</evidence>
<accession>A0A1G5QY48</accession>
<dbReference type="AlphaFoldDB" id="A0A1G5QY48"/>
<reference evidence="1 2" key="1">
    <citation type="submission" date="2016-10" db="EMBL/GenBank/DDBJ databases">
        <authorList>
            <person name="de Groot N.N."/>
        </authorList>
    </citation>
    <scope>NUCLEOTIDE SEQUENCE [LARGE SCALE GENOMIC DNA]</scope>
    <source>
        <strain evidence="1 2">HLD2</strain>
    </source>
</reference>
<proteinExistence type="predicted"/>
<keyword evidence="2" id="KW-1185">Reference proteome</keyword>
<organism evidence="1 2">
    <name type="scientific">Thiohalomonas denitrificans</name>
    <dbReference type="NCBI Taxonomy" id="415747"/>
    <lineage>
        <taxon>Bacteria</taxon>
        <taxon>Pseudomonadati</taxon>
        <taxon>Pseudomonadota</taxon>
        <taxon>Gammaproteobacteria</taxon>
        <taxon>Thiohalomonadales</taxon>
        <taxon>Thiohalomonadaceae</taxon>
        <taxon>Thiohalomonas</taxon>
    </lineage>
</organism>
<gene>
    <name evidence="1" type="ORF">SAMN03097708_02921</name>
</gene>
<dbReference type="RefSeq" id="WP_092998637.1">
    <property type="nucleotide sequence ID" value="NZ_FMWD01000011.1"/>
</dbReference>
<protein>
    <submittedName>
        <fullName evidence="1">Uncharacterized protein</fullName>
    </submittedName>
</protein>
<dbReference type="EMBL" id="FMWD01000011">
    <property type="protein sequence ID" value="SCZ66181.1"/>
    <property type="molecule type" value="Genomic_DNA"/>
</dbReference>
<name>A0A1G5QY48_9GAMM</name>
<dbReference type="OrthoDB" id="5294130at2"/>
<evidence type="ECO:0000313" key="1">
    <source>
        <dbReference type="EMBL" id="SCZ66181.1"/>
    </source>
</evidence>
<dbReference type="Proteomes" id="UP000199648">
    <property type="component" value="Unassembled WGS sequence"/>
</dbReference>